<feature type="region of interest" description="Disordered" evidence="1">
    <location>
        <begin position="109"/>
        <end position="241"/>
    </location>
</feature>
<comment type="caution">
    <text evidence="2">The sequence shown here is derived from an EMBL/GenBank/DDBJ whole genome shotgun (WGS) entry which is preliminary data.</text>
</comment>
<sequence>MVFRTRNPYYLRISEKSVLPLYLYLDTQHVSWMTDNILQHVLADLQPKILPKLKAEADAYSSAPSAAANKRATVDTHRGDSYQFCYFIRKTEPHSVLIKTRHFSAHLRRGSPICRLRPPSRSKRKGRKIDAPKSSNKRRKTKGKGKAREGDESDEAISSADEEAEEQRNDDVVNVRRSQRSKKIIAGGYQQSDDASPDSDIEMEDEPQNDQEPIHVKDETDEPRLSQPPGEPELGNASAPIDIDIEIDEEKPKPVLKLKYQDFSIYGHCLCIVVEPYPPLRSASRATSRATSVFFAPRGPSTAPATLAPSGGSLRARTPLFLPDDDDLDRARSETPARQGTLPPVPLFDDDSDDDSDNGGMMAFSQVMNGYDHLPAGAADDDDDDMDGAVFFADADEVKEL</sequence>
<accession>A0AAD7CUZ0</accession>
<feature type="compositionally biased region" description="Basic residues" evidence="1">
    <location>
        <begin position="135"/>
        <end position="145"/>
    </location>
</feature>
<organism evidence="2 3">
    <name type="scientific">Mycena rosella</name>
    <name type="common">Pink bonnet</name>
    <name type="synonym">Agaricus rosellus</name>
    <dbReference type="NCBI Taxonomy" id="1033263"/>
    <lineage>
        <taxon>Eukaryota</taxon>
        <taxon>Fungi</taxon>
        <taxon>Dikarya</taxon>
        <taxon>Basidiomycota</taxon>
        <taxon>Agaricomycotina</taxon>
        <taxon>Agaricomycetes</taxon>
        <taxon>Agaricomycetidae</taxon>
        <taxon>Agaricales</taxon>
        <taxon>Marasmiineae</taxon>
        <taxon>Mycenaceae</taxon>
        <taxon>Mycena</taxon>
    </lineage>
</organism>
<feature type="region of interest" description="Disordered" evidence="1">
    <location>
        <begin position="323"/>
        <end position="363"/>
    </location>
</feature>
<keyword evidence="3" id="KW-1185">Reference proteome</keyword>
<dbReference type="PANTHER" id="PTHR40635:SF1">
    <property type="match status" value="1"/>
</dbReference>
<dbReference type="PANTHER" id="PTHR40635">
    <property type="match status" value="1"/>
</dbReference>
<feature type="compositionally biased region" description="Acidic residues" evidence="1">
    <location>
        <begin position="151"/>
        <end position="165"/>
    </location>
</feature>
<reference evidence="2" key="1">
    <citation type="submission" date="2023-03" db="EMBL/GenBank/DDBJ databases">
        <title>Massive genome expansion in bonnet fungi (Mycena s.s.) driven by repeated elements and novel gene families across ecological guilds.</title>
        <authorList>
            <consortium name="Lawrence Berkeley National Laboratory"/>
            <person name="Harder C.B."/>
            <person name="Miyauchi S."/>
            <person name="Viragh M."/>
            <person name="Kuo A."/>
            <person name="Thoen E."/>
            <person name="Andreopoulos B."/>
            <person name="Lu D."/>
            <person name="Skrede I."/>
            <person name="Drula E."/>
            <person name="Henrissat B."/>
            <person name="Morin E."/>
            <person name="Kohler A."/>
            <person name="Barry K."/>
            <person name="LaButti K."/>
            <person name="Morin E."/>
            <person name="Salamov A."/>
            <person name="Lipzen A."/>
            <person name="Mereny Z."/>
            <person name="Hegedus B."/>
            <person name="Baldrian P."/>
            <person name="Stursova M."/>
            <person name="Weitz H."/>
            <person name="Taylor A."/>
            <person name="Grigoriev I.V."/>
            <person name="Nagy L.G."/>
            <person name="Martin F."/>
            <person name="Kauserud H."/>
        </authorList>
    </citation>
    <scope>NUCLEOTIDE SEQUENCE</scope>
    <source>
        <strain evidence="2">CBHHK067</strain>
    </source>
</reference>
<feature type="compositionally biased region" description="Acidic residues" evidence="1">
    <location>
        <begin position="195"/>
        <end position="209"/>
    </location>
</feature>
<evidence type="ECO:0000313" key="3">
    <source>
        <dbReference type="Proteomes" id="UP001221757"/>
    </source>
</evidence>
<gene>
    <name evidence="2" type="ORF">B0H17DRAFT_1090749</name>
</gene>
<feature type="compositionally biased region" description="Basic residues" evidence="1">
    <location>
        <begin position="118"/>
        <end position="127"/>
    </location>
</feature>
<dbReference type="AlphaFoldDB" id="A0AAD7CUZ0"/>
<proteinExistence type="predicted"/>
<evidence type="ECO:0000313" key="2">
    <source>
        <dbReference type="EMBL" id="KAJ7665508.1"/>
    </source>
</evidence>
<name>A0AAD7CUZ0_MYCRO</name>
<dbReference type="Proteomes" id="UP001221757">
    <property type="component" value="Unassembled WGS sequence"/>
</dbReference>
<feature type="compositionally biased region" description="Acidic residues" evidence="1">
    <location>
        <begin position="348"/>
        <end position="357"/>
    </location>
</feature>
<evidence type="ECO:0000256" key="1">
    <source>
        <dbReference type="SAM" id="MobiDB-lite"/>
    </source>
</evidence>
<protein>
    <submittedName>
        <fullName evidence="2">Uncharacterized protein</fullName>
    </submittedName>
</protein>
<feature type="compositionally biased region" description="Basic and acidic residues" evidence="1">
    <location>
        <begin position="212"/>
        <end position="224"/>
    </location>
</feature>
<dbReference type="EMBL" id="JARKIE010000216">
    <property type="protein sequence ID" value="KAJ7665508.1"/>
    <property type="molecule type" value="Genomic_DNA"/>
</dbReference>